<proteinExistence type="predicted"/>
<protein>
    <submittedName>
        <fullName evidence="1">Uncharacterized protein</fullName>
    </submittedName>
</protein>
<dbReference type="AlphaFoldDB" id="A0A1E5SHQ3"/>
<accession>A0A1E5SHQ3</accession>
<dbReference type="RefSeq" id="WP_069831326.1">
    <property type="nucleotide sequence ID" value="NZ_MDJD01000054.1"/>
</dbReference>
<evidence type="ECO:0000313" key="2">
    <source>
        <dbReference type="Proteomes" id="UP000095713"/>
    </source>
</evidence>
<dbReference type="EMBL" id="MDJD01000054">
    <property type="protein sequence ID" value="OEJ98640.1"/>
    <property type="molecule type" value="Genomic_DNA"/>
</dbReference>
<dbReference type="OrthoDB" id="8480007at2"/>
<keyword evidence="2" id="KW-1185">Reference proteome</keyword>
<dbReference type="Proteomes" id="UP000095713">
    <property type="component" value="Unassembled WGS sequence"/>
</dbReference>
<name>A0A1E5SHQ3_9FLAO</name>
<comment type="caution">
    <text evidence="1">The sequence shown here is derived from an EMBL/GenBank/DDBJ whole genome shotgun (WGS) entry which is preliminary data.</text>
</comment>
<sequence length="227" mass="27050">MATKYKIGYIDEDDKQVKKYRKRFRDFGIEIIGYEFQQGMSIEDLMEQVYQSEIDLLMIDYKLDESSKVSFNGEAVEREIYDKKPLFPHIIFTNRREDAEHFVDDWKIIFSKDEIPNKNDEDYNEDKTKHFITSLIKSIEQYKKRIESRKNKISELLLKGEKEGLDSSEQDTLITLQRELGILDNTKKEVPEKEISLDNLDDLEKTRKEAEEFLQSLIKKRKNDSKN</sequence>
<evidence type="ECO:0000313" key="1">
    <source>
        <dbReference type="EMBL" id="OEJ98640.1"/>
    </source>
</evidence>
<dbReference type="STRING" id="1849968.A8C32_05425"/>
<gene>
    <name evidence="1" type="ORF">A8C32_05425</name>
</gene>
<reference evidence="1 2" key="1">
    <citation type="submission" date="2016-05" db="EMBL/GenBank/DDBJ databases">
        <title>Draft Genome Sequence of Algibacter sp. Strain SK-16 Isolated from the Surface Water of Aburatsubo Inlet.</title>
        <authorList>
            <person name="Wong S.-K."/>
            <person name="Yoshizawa S."/>
            <person name="Nakajima Y."/>
            <person name="Ogura Y."/>
            <person name="Tetsuya H."/>
            <person name="Hamasaki K."/>
        </authorList>
    </citation>
    <scope>NUCLEOTIDE SEQUENCE [LARGE SCALE GENOMIC DNA]</scope>
    <source>
        <strain evidence="1 2">SK-16</strain>
    </source>
</reference>
<organism evidence="1 2">
    <name type="scientific">Flavivirga aquatica</name>
    <dbReference type="NCBI Taxonomy" id="1849968"/>
    <lineage>
        <taxon>Bacteria</taxon>
        <taxon>Pseudomonadati</taxon>
        <taxon>Bacteroidota</taxon>
        <taxon>Flavobacteriia</taxon>
        <taxon>Flavobacteriales</taxon>
        <taxon>Flavobacteriaceae</taxon>
        <taxon>Flavivirga</taxon>
    </lineage>
</organism>